<dbReference type="Pfam" id="PF03600">
    <property type="entry name" value="CitMHS"/>
    <property type="match status" value="1"/>
</dbReference>
<keyword evidence="6 7" id="KW-0472">Membrane</keyword>
<dbReference type="Proteomes" id="UP000289238">
    <property type="component" value="Unassembled WGS sequence"/>
</dbReference>
<keyword evidence="2" id="KW-0813">Transport</keyword>
<dbReference type="InterPro" id="IPR051679">
    <property type="entry name" value="DASS-Related_Transporters"/>
</dbReference>
<evidence type="ECO:0000256" key="2">
    <source>
        <dbReference type="ARBA" id="ARBA00022448"/>
    </source>
</evidence>
<feature type="transmembrane region" description="Helical" evidence="7">
    <location>
        <begin position="6"/>
        <end position="24"/>
    </location>
</feature>
<evidence type="ECO:0000259" key="8">
    <source>
        <dbReference type="PROSITE" id="PS51202"/>
    </source>
</evidence>
<dbReference type="GO" id="GO:0005886">
    <property type="term" value="C:plasma membrane"/>
    <property type="evidence" value="ECO:0007669"/>
    <property type="project" value="TreeGrafter"/>
</dbReference>
<evidence type="ECO:0000256" key="1">
    <source>
        <dbReference type="ARBA" id="ARBA00004141"/>
    </source>
</evidence>
<dbReference type="SUPFAM" id="SSF116726">
    <property type="entry name" value="TrkA C-terminal domain-like"/>
    <property type="match status" value="2"/>
</dbReference>
<feature type="transmembrane region" description="Helical" evidence="7">
    <location>
        <begin position="475"/>
        <end position="498"/>
    </location>
</feature>
<dbReference type="Gene3D" id="3.30.70.1450">
    <property type="entry name" value="Regulator of K+ conductance, C-terminal domain"/>
    <property type="match status" value="2"/>
</dbReference>
<accession>A0A4V1KR42</accession>
<dbReference type="InterPro" id="IPR036721">
    <property type="entry name" value="RCK_C_sf"/>
</dbReference>
<evidence type="ECO:0000256" key="7">
    <source>
        <dbReference type="SAM" id="Phobius"/>
    </source>
</evidence>
<feature type="domain" description="RCK C-terminal" evidence="8">
    <location>
        <begin position="316"/>
        <end position="407"/>
    </location>
</feature>
<comment type="subcellular location">
    <subcellularLocation>
        <location evidence="1">Membrane</location>
        <topology evidence="1">Multi-pass membrane protein</topology>
    </subcellularLocation>
</comment>
<dbReference type="PANTHER" id="PTHR43652:SF2">
    <property type="entry name" value="BASIC AMINO ACID ANTIPORTER YFCC-RELATED"/>
    <property type="match status" value="1"/>
</dbReference>
<evidence type="ECO:0000256" key="6">
    <source>
        <dbReference type="ARBA" id="ARBA00023136"/>
    </source>
</evidence>
<feature type="domain" description="RCK C-terminal" evidence="8">
    <location>
        <begin position="204"/>
        <end position="291"/>
    </location>
</feature>
<evidence type="ECO:0000256" key="5">
    <source>
        <dbReference type="ARBA" id="ARBA00022989"/>
    </source>
</evidence>
<feature type="transmembrane region" description="Helical" evidence="7">
    <location>
        <begin position="173"/>
        <end position="195"/>
    </location>
</feature>
<evidence type="ECO:0000256" key="3">
    <source>
        <dbReference type="ARBA" id="ARBA00022692"/>
    </source>
</evidence>
<dbReference type="PROSITE" id="PS51202">
    <property type="entry name" value="RCK_C"/>
    <property type="match status" value="2"/>
</dbReference>
<name>A0A4V1KR42_9FLAO</name>
<gene>
    <name evidence="9" type="ORF">DSM00_1217</name>
</gene>
<sequence length="614" mass="66955">MDIAILEVFIILGLTIFFFVTELFPVDKIAIFIIVSLVLLGLVTPEEAISGFSNTATITVLSLMIIAIALEDNGVIAWFAQGLQRLSILPLLVLIPTFMFITAGISAFISTTAVVIVFIKIIFQLSDRFGIPAGKLLLPVSFAGILGGSCTLMGTSTNLIVNSIAQNRGVEKLGFFEFAWMGGIFLATGILIVTIGSRFLPKKDPTESLEMAYEIDELITTVSVGANSPLVNKTIKETFLKESGDVTLLKLVRNGVTTNAPGKYITLLPGDELVVMADIENLERIVSSEKKTTTEKPETDEELTVKELKDGIKNETEKEKKETIAIQLLEILVLPGSVFLGSTLSDLKRFNLRGILPIAIKKRKNLRNTKERLIRKNLDQIRIKPGDRILLETDKSSINELNNLEGVVILKTHEPFQPKDKNKKYIATLILLAVIGLAAGGVLSILASSLTGLALLLATNCLEMNKIYTKVDWQIFFLLAGMIPLGVAMTNSGADIWLSDQLLVLFEGKDKLFILGAIFLITMVMSGSVSNNATAVIMTPIAISVAAGLELPAKPFLLAVMFAANFSFFTPVGYQTNTLIYNLGIYRFKHFLFIGGILSIVLCILGTLLLSTLF</sequence>
<dbReference type="GO" id="GO:0006813">
    <property type="term" value="P:potassium ion transport"/>
    <property type="evidence" value="ECO:0007669"/>
    <property type="project" value="InterPro"/>
</dbReference>
<feature type="transmembrane region" description="Helical" evidence="7">
    <location>
        <begin position="136"/>
        <end position="161"/>
    </location>
</feature>
<dbReference type="PANTHER" id="PTHR43652">
    <property type="entry name" value="BASIC AMINO ACID ANTIPORTER YFCC-RELATED"/>
    <property type="match status" value="1"/>
</dbReference>
<keyword evidence="3 7" id="KW-0812">Transmembrane</keyword>
<feature type="transmembrane region" description="Helical" evidence="7">
    <location>
        <begin position="429"/>
        <end position="455"/>
    </location>
</feature>
<feature type="transmembrane region" description="Helical" evidence="7">
    <location>
        <begin position="510"/>
        <end position="527"/>
    </location>
</feature>
<dbReference type="AlphaFoldDB" id="A0A4V1KR42"/>
<keyword evidence="4" id="KW-0677">Repeat</keyword>
<feature type="transmembrane region" description="Helical" evidence="7">
    <location>
        <begin position="51"/>
        <end position="70"/>
    </location>
</feature>
<evidence type="ECO:0000313" key="10">
    <source>
        <dbReference type="Proteomes" id="UP000289238"/>
    </source>
</evidence>
<protein>
    <submittedName>
        <fullName evidence="9">TrkA family protein</fullName>
    </submittedName>
</protein>
<feature type="transmembrane region" description="Helical" evidence="7">
    <location>
        <begin position="590"/>
        <end position="610"/>
    </location>
</feature>
<keyword evidence="5 7" id="KW-1133">Transmembrane helix</keyword>
<dbReference type="Pfam" id="PF02080">
    <property type="entry name" value="TrkA_C"/>
    <property type="match status" value="2"/>
</dbReference>
<organism evidence="9 10">
    <name type="scientific">Leeuwenhoekiella aequorea</name>
    <dbReference type="NCBI Taxonomy" id="283736"/>
    <lineage>
        <taxon>Bacteria</taxon>
        <taxon>Pseudomonadati</taxon>
        <taxon>Bacteroidota</taxon>
        <taxon>Flavobacteriia</taxon>
        <taxon>Flavobacteriales</taxon>
        <taxon>Flavobacteriaceae</taxon>
        <taxon>Leeuwenhoekiella</taxon>
    </lineage>
</organism>
<dbReference type="OrthoDB" id="9765532at2"/>
<keyword evidence="10" id="KW-1185">Reference proteome</keyword>
<proteinExistence type="predicted"/>
<reference evidence="9 10" key="1">
    <citation type="submission" date="2018-07" db="EMBL/GenBank/DDBJ databases">
        <title>Leeuwenhoekiella genomics.</title>
        <authorList>
            <person name="Tahon G."/>
            <person name="Willems A."/>
        </authorList>
    </citation>
    <scope>NUCLEOTIDE SEQUENCE [LARGE SCALE GENOMIC DNA]</scope>
    <source>
        <strain evidence="9 10">LMG 22550</strain>
    </source>
</reference>
<evidence type="ECO:0000256" key="4">
    <source>
        <dbReference type="ARBA" id="ARBA00022737"/>
    </source>
</evidence>
<dbReference type="RefSeq" id="WP_128757116.1">
    <property type="nucleotide sequence ID" value="NZ_QOVM01000002.1"/>
</dbReference>
<comment type="caution">
    <text evidence="9">The sequence shown here is derived from an EMBL/GenBank/DDBJ whole genome shotgun (WGS) entry which is preliminary data.</text>
</comment>
<feature type="transmembrane region" description="Helical" evidence="7">
    <location>
        <begin position="91"/>
        <end position="124"/>
    </location>
</feature>
<dbReference type="EMBL" id="QOVM01000002">
    <property type="protein sequence ID" value="RXG23602.1"/>
    <property type="molecule type" value="Genomic_DNA"/>
</dbReference>
<dbReference type="InterPro" id="IPR004680">
    <property type="entry name" value="Cit_transptr-like_dom"/>
</dbReference>
<evidence type="ECO:0000313" key="9">
    <source>
        <dbReference type="EMBL" id="RXG23602.1"/>
    </source>
</evidence>
<feature type="transmembrane region" description="Helical" evidence="7">
    <location>
        <begin position="29"/>
        <end position="45"/>
    </location>
</feature>
<dbReference type="GO" id="GO:0008324">
    <property type="term" value="F:monoatomic cation transmembrane transporter activity"/>
    <property type="evidence" value="ECO:0007669"/>
    <property type="project" value="InterPro"/>
</dbReference>
<dbReference type="InterPro" id="IPR006037">
    <property type="entry name" value="RCK_C"/>
</dbReference>